<comment type="function">
    <text evidence="8">Required for the localization of dynein and dynactin to the mitotic kintochore. Dynein is believed to control the initial lateral interaction between the kinetochore and spindle microtubules and to facilitate the subsequent formation of end-on kinetochore-microtubule attachments mediated by the NDC80 complex.</text>
</comment>
<keyword evidence="2 8" id="KW-0132">Cell division</keyword>
<feature type="region of interest" description="Disordered" evidence="9">
    <location>
        <begin position="467"/>
        <end position="536"/>
    </location>
</feature>
<proteinExistence type="inferred from homology"/>
<feature type="coiled-coil region" evidence="8">
    <location>
        <begin position="10"/>
        <end position="69"/>
    </location>
</feature>
<evidence type="ECO:0000256" key="8">
    <source>
        <dbReference type="HAMAP-Rule" id="MF_03041"/>
    </source>
</evidence>
<dbReference type="GO" id="GO:0043515">
    <property type="term" value="F:kinetochore binding"/>
    <property type="evidence" value="ECO:0007669"/>
    <property type="project" value="UniProtKB-UniRule"/>
</dbReference>
<keyword evidence="5 8" id="KW-0175">Coiled coil</keyword>
<keyword evidence="11" id="KW-1185">Reference proteome</keyword>
<evidence type="ECO:0000256" key="4">
    <source>
        <dbReference type="ARBA" id="ARBA00022838"/>
    </source>
</evidence>
<comment type="similarity">
    <text evidence="8">Belongs to the Spindly family.</text>
</comment>
<dbReference type="GO" id="GO:0000940">
    <property type="term" value="C:outer kinetochore"/>
    <property type="evidence" value="ECO:0007669"/>
    <property type="project" value="UniProtKB-UniRule"/>
</dbReference>
<reference evidence="10" key="1">
    <citation type="submission" date="2021-01" db="EMBL/GenBank/DDBJ databases">
        <title>A chromosome-scale assembly of European eel, Anguilla anguilla.</title>
        <authorList>
            <person name="Henkel C."/>
            <person name="Jong-Raadsen S.A."/>
            <person name="Dufour S."/>
            <person name="Weltzien F.-A."/>
            <person name="Palstra A.P."/>
            <person name="Pelster B."/>
            <person name="Spaink H.P."/>
            <person name="Van Den Thillart G.E."/>
            <person name="Jansen H."/>
            <person name="Zahm M."/>
            <person name="Klopp C."/>
            <person name="Cedric C."/>
            <person name="Louis A."/>
            <person name="Berthelot C."/>
            <person name="Parey E."/>
            <person name="Roest Crollius H."/>
            <person name="Montfort J."/>
            <person name="Robinson-Rechavi M."/>
            <person name="Bucao C."/>
            <person name="Bouchez O."/>
            <person name="Gislard M."/>
            <person name="Lluch J."/>
            <person name="Milhes M."/>
            <person name="Lampietro C."/>
            <person name="Lopez Roques C."/>
            <person name="Donnadieu C."/>
            <person name="Braasch I."/>
            <person name="Desvignes T."/>
            <person name="Postlethwait J."/>
            <person name="Bobe J."/>
            <person name="Guiguen Y."/>
            <person name="Dirks R."/>
        </authorList>
    </citation>
    <scope>NUCLEOTIDE SEQUENCE</scope>
    <source>
        <strain evidence="10">Tag_6206</strain>
        <tissue evidence="10">Liver</tissue>
    </source>
</reference>
<evidence type="ECO:0000256" key="1">
    <source>
        <dbReference type="ARBA" id="ARBA00022454"/>
    </source>
</evidence>
<name>A0A9D3S4J2_ANGAN</name>
<feature type="compositionally biased region" description="Basic and acidic residues" evidence="9">
    <location>
        <begin position="521"/>
        <end position="536"/>
    </location>
</feature>
<evidence type="ECO:0000256" key="5">
    <source>
        <dbReference type="ARBA" id="ARBA00023054"/>
    </source>
</evidence>
<protein>
    <recommendedName>
        <fullName evidence="8">Protein Spindly</fullName>
    </recommendedName>
    <alternativeName>
        <fullName evidence="8">Coiled-coil domain-containing protein 99</fullName>
    </alternativeName>
    <alternativeName>
        <fullName evidence="8">Spindle apparatus coiled-coil domain-containing protein 1</fullName>
    </alternativeName>
</protein>
<evidence type="ECO:0000313" key="11">
    <source>
        <dbReference type="Proteomes" id="UP001044222"/>
    </source>
</evidence>
<dbReference type="GO" id="GO:0034501">
    <property type="term" value="P:protein localization to kinetochore"/>
    <property type="evidence" value="ECO:0007669"/>
    <property type="project" value="UniProtKB-UniRule"/>
</dbReference>
<keyword evidence="3 8" id="KW-0498">Mitosis</keyword>
<keyword evidence="6 8" id="KW-0131">Cell cycle</keyword>
<feature type="coiled-coil region" evidence="8">
    <location>
        <begin position="110"/>
        <end position="289"/>
    </location>
</feature>
<comment type="caution">
    <text evidence="10">The sequence shown here is derived from an EMBL/GenBank/DDBJ whole genome shotgun (WGS) entry which is preliminary data.</text>
</comment>
<evidence type="ECO:0000256" key="9">
    <source>
        <dbReference type="SAM" id="MobiDB-lite"/>
    </source>
</evidence>
<dbReference type="InterPro" id="IPR051149">
    <property type="entry name" value="Spindly/BICDR_Dynein_Adapter"/>
</dbReference>
<evidence type="ECO:0000256" key="2">
    <source>
        <dbReference type="ARBA" id="ARBA00022618"/>
    </source>
</evidence>
<dbReference type="GO" id="GO:0051301">
    <property type="term" value="P:cell division"/>
    <property type="evidence" value="ECO:0007669"/>
    <property type="project" value="UniProtKB-KW"/>
</dbReference>
<keyword evidence="4 8" id="KW-0995">Kinetochore</keyword>
<gene>
    <name evidence="8" type="primary">SPDL1</name>
    <name evidence="8" type="synonym">CCDC99</name>
    <name evidence="10" type="ORF">ANANG_G00055480</name>
</gene>
<evidence type="ECO:0000256" key="6">
    <source>
        <dbReference type="ARBA" id="ARBA00023306"/>
    </source>
</evidence>
<dbReference type="HAMAP" id="MF_03041">
    <property type="entry name" value="SPDLY"/>
    <property type="match status" value="1"/>
</dbReference>
<comment type="subcellular location">
    <subcellularLocation>
        <location evidence="8">Chromosome</location>
        <location evidence="8">Centromere</location>
        <location evidence="8">Kinetochore</location>
    </subcellularLocation>
</comment>
<keyword evidence="1 8" id="KW-0158">Chromosome</keyword>
<dbReference type="Proteomes" id="UP001044222">
    <property type="component" value="Unassembled WGS sequence"/>
</dbReference>
<evidence type="ECO:0000313" key="10">
    <source>
        <dbReference type="EMBL" id="KAG5851786.1"/>
    </source>
</evidence>
<dbReference type="GO" id="GO:0000922">
    <property type="term" value="C:spindle pole"/>
    <property type="evidence" value="ECO:0007669"/>
    <property type="project" value="TreeGrafter"/>
</dbReference>
<keyword evidence="7 8" id="KW-0137">Centromere</keyword>
<dbReference type="EMBL" id="JAFIRN010000003">
    <property type="protein sequence ID" value="KAG5851786.1"/>
    <property type="molecule type" value="Genomic_DNA"/>
</dbReference>
<dbReference type="PANTHER" id="PTHR32123:SF9">
    <property type="entry name" value="PROTEIN SPINDLY"/>
    <property type="match status" value="1"/>
</dbReference>
<sequence>MSSTGDSSDILRLRCKLKEAEESLQKAAQYGLQLLDGQLDLQNQLEEQRVEMTNAMEALEQEKYSLQREVELKGRMLESLRSECEAVKGQQKLLWEQQEAQLERRHTVELNDFRNKTERMKVELEEARLSEKQLRHKLDVQAESLREKAEELRALTERAHETMSTEMLELQVERAELESAKDALQQALQEAHYKEQQLQLSNANLLRQLERLRDEKEEREKEAVSYFNALEKSREANQMLQIQLDQATQQAQDPNSRGNSLFSELEDKRAEMERQLISMKVQHQSLQKQHAFSKQQLHRMKVQIATLMQLQGSRADPGQLERLQSMLSEKNSEMEALMIKLRRLEKVEMMVKTQPSSAPPVEADSNDGTYYTDLLKMQLSNSVKDAERLGDELALQRIKALSESQRVLEMERKLFSAERTLKHCQSDNIKLQVKLDELRLKYEPNDVNKTRIQKRRREKLLVDVLPIGSEPKEEETKTVEMDPSDWLKEEPETEPRPHAAERLPAPPAACPAPEPSPQLPRDSKCVRICETPRHHP</sequence>
<dbReference type="AlphaFoldDB" id="A0A9D3S4J2"/>
<evidence type="ECO:0000256" key="3">
    <source>
        <dbReference type="ARBA" id="ARBA00022776"/>
    </source>
</evidence>
<organism evidence="10 11">
    <name type="scientific">Anguilla anguilla</name>
    <name type="common">European freshwater eel</name>
    <name type="synonym">Muraena anguilla</name>
    <dbReference type="NCBI Taxonomy" id="7936"/>
    <lineage>
        <taxon>Eukaryota</taxon>
        <taxon>Metazoa</taxon>
        <taxon>Chordata</taxon>
        <taxon>Craniata</taxon>
        <taxon>Vertebrata</taxon>
        <taxon>Euteleostomi</taxon>
        <taxon>Actinopterygii</taxon>
        <taxon>Neopterygii</taxon>
        <taxon>Teleostei</taxon>
        <taxon>Anguilliformes</taxon>
        <taxon>Anguillidae</taxon>
        <taxon>Anguilla</taxon>
    </lineage>
</organism>
<feature type="coiled-coil region" evidence="8">
    <location>
        <begin position="320"/>
        <end position="347"/>
    </location>
</feature>
<feature type="compositionally biased region" description="Pro residues" evidence="9">
    <location>
        <begin position="504"/>
        <end position="518"/>
    </location>
</feature>
<dbReference type="GO" id="GO:0000132">
    <property type="term" value="P:establishment of mitotic spindle orientation"/>
    <property type="evidence" value="ECO:0007669"/>
    <property type="project" value="TreeGrafter"/>
</dbReference>
<accession>A0A9D3S4J2</accession>
<dbReference type="GO" id="GO:0007094">
    <property type="term" value="P:mitotic spindle assembly checkpoint signaling"/>
    <property type="evidence" value="ECO:0007669"/>
    <property type="project" value="InterPro"/>
</dbReference>
<evidence type="ECO:0000256" key="7">
    <source>
        <dbReference type="ARBA" id="ARBA00023328"/>
    </source>
</evidence>
<dbReference type="PANTHER" id="PTHR32123">
    <property type="entry name" value="BICD FAMILY-LIKE CARGO ADAPTER"/>
    <property type="match status" value="1"/>
</dbReference>
<dbReference type="GO" id="GO:0007080">
    <property type="term" value="P:mitotic metaphase chromosome alignment"/>
    <property type="evidence" value="ECO:0007669"/>
    <property type="project" value="TreeGrafter"/>
</dbReference>
<feature type="compositionally biased region" description="Basic and acidic residues" evidence="9">
    <location>
        <begin position="470"/>
        <end position="501"/>
    </location>
</feature>
<dbReference type="InterPro" id="IPR028593">
    <property type="entry name" value="SPDLY_chordates"/>
</dbReference>